<evidence type="ECO:0000256" key="5">
    <source>
        <dbReference type="ARBA" id="ARBA00023002"/>
    </source>
</evidence>
<proteinExistence type="inferred from homology"/>
<dbReference type="Pfam" id="PF00067">
    <property type="entry name" value="p450"/>
    <property type="match status" value="1"/>
</dbReference>
<dbReference type="PROSITE" id="PS00086">
    <property type="entry name" value="CYTOCHROME_P450"/>
    <property type="match status" value="1"/>
</dbReference>
<dbReference type="Proteomes" id="UP000027238">
    <property type="component" value="Unassembled WGS sequence"/>
</dbReference>
<evidence type="ECO:0000256" key="7">
    <source>
        <dbReference type="ARBA" id="ARBA00023033"/>
    </source>
</evidence>
<comment type="similarity">
    <text evidence="2 9">Belongs to the cytochrome P450 family.</text>
</comment>
<dbReference type="HOGENOM" id="CLU_022195_0_3_1"/>
<name>A0A066XRJ0_COLSU</name>
<evidence type="ECO:0000313" key="11">
    <source>
        <dbReference type="Proteomes" id="UP000027238"/>
    </source>
</evidence>
<dbReference type="eggNOG" id="KOG0156">
    <property type="taxonomic scope" value="Eukaryota"/>
</dbReference>
<evidence type="ECO:0000256" key="1">
    <source>
        <dbReference type="ARBA" id="ARBA00001971"/>
    </source>
</evidence>
<keyword evidence="5 9" id="KW-0560">Oxidoreductase</keyword>
<dbReference type="GO" id="GO:0004497">
    <property type="term" value="F:monooxygenase activity"/>
    <property type="evidence" value="ECO:0007669"/>
    <property type="project" value="UniProtKB-KW"/>
</dbReference>
<sequence>MYSTGLISALLGVISSYDSVAAALGIFLLSCTAIRLLLIKNPSSSVTNLPIVDQGKWWDLFNLKPIFEFYLDGRGALNRALEKSDGKPFRIVGPGRTLTVLPPDYADEIRNDKRLDFSRVVAQFISHEIPGFEGFASGLKDLPVVLDMCKYKLTRDLDWQSIAIKEKLNLLVARISARVFLGEELCRNPAWLNIAVSHIRTGFMAALSLRMFPAFARPFVHWFLPPCRELRFQVRKARELIRPIIERRRSEKAAPIARGEAPMEYNDGIEWSDAYANGRVFDRVDLQLGLSIAAVHNTTDLLSQVVYDLAGDPGMLERLREEAVQVIGTMGWSKTSLYNLKLHDSVIKESQRIKPILTVAMPREVTSDLTLSNGILLPRGTVIGVSAQNHWDKNLYPEPQRFIGDRFLKMRQIQGKENAAQLVTTSPEHLGFGHGNHGCPGRFLAAAEIKIILAQLVLSYEWRVIKGKEPRIKVLGVNLDSDPTAKIEIRRRPTQH</sequence>
<reference evidence="11" key="1">
    <citation type="journal article" date="2014" name="Genome Announc.">
        <title>Draft genome sequence of Colletotrichum sublineola, a destructive pathogen of cultivated sorghum.</title>
        <authorList>
            <person name="Baroncelli R."/>
            <person name="Sanz-Martin J.M."/>
            <person name="Rech G.E."/>
            <person name="Sukno S.A."/>
            <person name="Thon M.R."/>
        </authorList>
    </citation>
    <scope>NUCLEOTIDE SEQUENCE [LARGE SCALE GENOMIC DNA]</scope>
    <source>
        <strain evidence="11">TX430BB</strain>
    </source>
</reference>
<gene>
    <name evidence="10" type="ORF">CSUB01_09408</name>
</gene>
<dbReference type="AlphaFoldDB" id="A0A066XRJ0"/>
<evidence type="ECO:0000256" key="2">
    <source>
        <dbReference type="ARBA" id="ARBA00010617"/>
    </source>
</evidence>
<keyword evidence="3 8" id="KW-0349">Heme</keyword>
<dbReference type="EMBL" id="JMSE01000646">
    <property type="protein sequence ID" value="KDN68590.1"/>
    <property type="molecule type" value="Genomic_DNA"/>
</dbReference>
<keyword evidence="7 9" id="KW-0503">Monooxygenase</keyword>
<accession>A0A066XRJ0</accession>
<keyword evidence="4 8" id="KW-0479">Metal-binding</keyword>
<dbReference type="InterPro" id="IPR001128">
    <property type="entry name" value="Cyt_P450"/>
</dbReference>
<feature type="binding site" description="axial binding residue" evidence="8">
    <location>
        <position position="439"/>
    </location>
    <ligand>
        <name>heme</name>
        <dbReference type="ChEBI" id="CHEBI:30413"/>
    </ligand>
    <ligandPart>
        <name>Fe</name>
        <dbReference type="ChEBI" id="CHEBI:18248"/>
    </ligandPart>
</feature>
<comment type="cofactor">
    <cofactor evidence="1 8">
        <name>heme</name>
        <dbReference type="ChEBI" id="CHEBI:30413"/>
    </cofactor>
</comment>
<protein>
    <submittedName>
        <fullName evidence="10">Putative cytochrome P450</fullName>
    </submittedName>
</protein>
<keyword evidence="11" id="KW-1185">Reference proteome</keyword>
<comment type="caution">
    <text evidence="10">The sequence shown here is derived from an EMBL/GenBank/DDBJ whole genome shotgun (WGS) entry which is preliminary data.</text>
</comment>
<dbReference type="PRINTS" id="PR00463">
    <property type="entry name" value="EP450I"/>
</dbReference>
<dbReference type="PANTHER" id="PTHR46206">
    <property type="entry name" value="CYTOCHROME P450"/>
    <property type="match status" value="1"/>
</dbReference>
<evidence type="ECO:0000256" key="3">
    <source>
        <dbReference type="ARBA" id="ARBA00022617"/>
    </source>
</evidence>
<dbReference type="CDD" id="cd11041">
    <property type="entry name" value="CYP503A1-like"/>
    <property type="match status" value="1"/>
</dbReference>
<evidence type="ECO:0000256" key="6">
    <source>
        <dbReference type="ARBA" id="ARBA00023004"/>
    </source>
</evidence>
<dbReference type="PANTHER" id="PTHR46206:SF2">
    <property type="entry name" value="CYTOCHROME P450 MONOOXYGENASE AUSG-RELATED"/>
    <property type="match status" value="1"/>
</dbReference>
<evidence type="ECO:0000313" key="10">
    <source>
        <dbReference type="EMBL" id="KDN68590.1"/>
    </source>
</evidence>
<dbReference type="GO" id="GO:0005506">
    <property type="term" value="F:iron ion binding"/>
    <property type="evidence" value="ECO:0007669"/>
    <property type="project" value="InterPro"/>
</dbReference>
<dbReference type="InterPro" id="IPR002401">
    <property type="entry name" value="Cyt_P450_E_grp-I"/>
</dbReference>
<organism evidence="10 11">
    <name type="scientific">Colletotrichum sublineola</name>
    <name type="common">Sorghum anthracnose fungus</name>
    <dbReference type="NCBI Taxonomy" id="1173701"/>
    <lineage>
        <taxon>Eukaryota</taxon>
        <taxon>Fungi</taxon>
        <taxon>Dikarya</taxon>
        <taxon>Ascomycota</taxon>
        <taxon>Pezizomycotina</taxon>
        <taxon>Sordariomycetes</taxon>
        <taxon>Hypocreomycetidae</taxon>
        <taxon>Glomerellales</taxon>
        <taxon>Glomerellaceae</taxon>
        <taxon>Colletotrichum</taxon>
        <taxon>Colletotrichum graminicola species complex</taxon>
    </lineage>
</organism>
<evidence type="ECO:0000256" key="8">
    <source>
        <dbReference type="PIRSR" id="PIRSR602401-1"/>
    </source>
</evidence>
<keyword evidence="6 8" id="KW-0408">Iron</keyword>
<dbReference type="SUPFAM" id="SSF48264">
    <property type="entry name" value="Cytochrome P450"/>
    <property type="match status" value="1"/>
</dbReference>
<dbReference type="OrthoDB" id="1844152at2759"/>
<dbReference type="GO" id="GO:0020037">
    <property type="term" value="F:heme binding"/>
    <property type="evidence" value="ECO:0007669"/>
    <property type="project" value="InterPro"/>
</dbReference>
<dbReference type="InterPro" id="IPR017972">
    <property type="entry name" value="Cyt_P450_CS"/>
</dbReference>
<evidence type="ECO:0000256" key="4">
    <source>
        <dbReference type="ARBA" id="ARBA00022723"/>
    </source>
</evidence>
<dbReference type="GO" id="GO:0016705">
    <property type="term" value="F:oxidoreductase activity, acting on paired donors, with incorporation or reduction of molecular oxygen"/>
    <property type="evidence" value="ECO:0007669"/>
    <property type="project" value="InterPro"/>
</dbReference>
<dbReference type="InterPro" id="IPR036396">
    <property type="entry name" value="Cyt_P450_sf"/>
</dbReference>
<dbReference type="STRING" id="1173701.A0A066XRJ0"/>
<evidence type="ECO:0000256" key="9">
    <source>
        <dbReference type="RuleBase" id="RU000461"/>
    </source>
</evidence>
<dbReference type="Gene3D" id="1.10.630.10">
    <property type="entry name" value="Cytochrome P450"/>
    <property type="match status" value="1"/>
</dbReference>